<protein>
    <recommendedName>
        <fullName evidence="3">Serpin domain-containing protein</fullName>
    </recommendedName>
</protein>
<dbReference type="EMBL" id="OU963912">
    <property type="protein sequence ID" value="CAH0401158.1"/>
    <property type="molecule type" value="Genomic_DNA"/>
</dbReference>
<evidence type="ECO:0000313" key="1">
    <source>
        <dbReference type="EMBL" id="CAH0401158.1"/>
    </source>
</evidence>
<dbReference type="Gene3D" id="2.30.39.10">
    <property type="entry name" value="Alpha-1-antitrypsin, domain 1"/>
    <property type="match status" value="1"/>
</dbReference>
<evidence type="ECO:0000313" key="2">
    <source>
        <dbReference type="Proteomes" id="UP001153292"/>
    </source>
</evidence>
<reference evidence="1" key="1">
    <citation type="submission" date="2021-12" db="EMBL/GenBank/DDBJ databases">
        <authorList>
            <person name="King R."/>
        </authorList>
    </citation>
    <scope>NUCLEOTIDE SEQUENCE</scope>
</reference>
<dbReference type="Proteomes" id="UP001153292">
    <property type="component" value="Chromosome 19"/>
</dbReference>
<accession>A0ABN8B0M0</accession>
<evidence type="ECO:0008006" key="3">
    <source>
        <dbReference type="Google" id="ProtNLM"/>
    </source>
</evidence>
<organism evidence="1 2">
    <name type="scientific">Chilo suppressalis</name>
    <name type="common">Asiatic rice borer moth</name>
    <dbReference type="NCBI Taxonomy" id="168631"/>
    <lineage>
        <taxon>Eukaryota</taxon>
        <taxon>Metazoa</taxon>
        <taxon>Ecdysozoa</taxon>
        <taxon>Arthropoda</taxon>
        <taxon>Hexapoda</taxon>
        <taxon>Insecta</taxon>
        <taxon>Pterygota</taxon>
        <taxon>Neoptera</taxon>
        <taxon>Endopterygota</taxon>
        <taxon>Lepidoptera</taxon>
        <taxon>Glossata</taxon>
        <taxon>Ditrysia</taxon>
        <taxon>Pyraloidea</taxon>
        <taxon>Crambidae</taxon>
        <taxon>Crambinae</taxon>
        <taxon>Chilo</taxon>
    </lineage>
</organism>
<dbReference type="SUPFAM" id="SSF56574">
    <property type="entry name" value="Serpins"/>
    <property type="match status" value="1"/>
</dbReference>
<name>A0ABN8B0M0_CHISP</name>
<dbReference type="InterPro" id="IPR036186">
    <property type="entry name" value="Serpin_sf"/>
</dbReference>
<dbReference type="InterPro" id="IPR042185">
    <property type="entry name" value="Serpin_sf_2"/>
</dbReference>
<proteinExistence type="predicted"/>
<sequence>MKKFIKITETLKAKTENQITSKIFHTASVKKFSANFVEVVKRVNFKNGSANHLINNCVKENVQDLVLGRTLPADTDFALVNIHTYKDVWKRDNSKFPCTKVYNSFNYTQDIQYETRLIELSTIGEFKLVILVPNESDVLQGVFEKLTTDGLQDTVDSILPIFTTTTQLSAPNISINSTLITQEQNSEHCCECMQHGIVTINSEGIETKVLTCLYKSSDDKTSQRKQDKNVNKEAGFYFAILFKDVALFTGQYLNNNNKY</sequence>
<keyword evidence="2" id="KW-1185">Reference proteome</keyword>
<gene>
    <name evidence="1" type="ORF">CHILSU_LOCUS4376</name>
</gene>